<dbReference type="AlphaFoldDB" id="A0A151AH92"/>
<dbReference type="GO" id="GO:0015035">
    <property type="term" value="F:protein-disulfide reductase activity"/>
    <property type="evidence" value="ECO:0007669"/>
    <property type="project" value="InterPro"/>
</dbReference>
<evidence type="ECO:0000313" key="1">
    <source>
        <dbReference type="EMBL" id="KYH26912.1"/>
    </source>
</evidence>
<evidence type="ECO:0000313" key="2">
    <source>
        <dbReference type="Proteomes" id="UP000075321"/>
    </source>
</evidence>
<keyword evidence="2" id="KW-1185">Reference proteome</keyword>
<protein>
    <recommendedName>
        <fullName evidence="3">DUF393 domain-containing protein</fullName>
    </recommendedName>
</protein>
<organism evidence="1 2">
    <name type="scientific">Halalkalicoccus paucihalophilus</name>
    <dbReference type="NCBI Taxonomy" id="1008153"/>
    <lineage>
        <taxon>Archaea</taxon>
        <taxon>Methanobacteriati</taxon>
        <taxon>Methanobacteriota</taxon>
        <taxon>Stenosarchaea group</taxon>
        <taxon>Halobacteria</taxon>
        <taxon>Halobacteriales</taxon>
        <taxon>Halococcaceae</taxon>
        <taxon>Halalkalicoccus</taxon>
    </lineage>
</organism>
<dbReference type="EMBL" id="LTAZ01000003">
    <property type="protein sequence ID" value="KYH26912.1"/>
    <property type="molecule type" value="Genomic_DNA"/>
</dbReference>
<reference evidence="1 2" key="1">
    <citation type="submission" date="2016-02" db="EMBL/GenBank/DDBJ databases">
        <title>Genome sequence of Halalkalicoccus paucihalophilus DSM 24557.</title>
        <authorList>
            <person name="Poehlein A."/>
            <person name="Daniel R."/>
        </authorList>
    </citation>
    <scope>NUCLEOTIDE SEQUENCE [LARGE SCALE GENOMIC DNA]</scope>
    <source>
        <strain evidence="1 2">DSM 24557</strain>
    </source>
</reference>
<evidence type="ECO:0008006" key="3">
    <source>
        <dbReference type="Google" id="ProtNLM"/>
    </source>
</evidence>
<dbReference type="PATRIC" id="fig|1008153.3.peg.802"/>
<comment type="caution">
    <text evidence="1">The sequence shown here is derived from an EMBL/GenBank/DDBJ whole genome shotgun (WGS) entry which is preliminary data.</text>
</comment>
<sequence>MASQRGYGAFVRTDSGQGEIVVVAVRAPPRLVYDDDCGFCTWCAEYADSRGVFELVGFSELSPDQRARLPPGYENCVHLLTDDAVFSCGQAVEEIGARLGPRERTAIKFFRMIPGHERLREPFYRSLADRRVLWGRFVRRG</sequence>
<accession>A0A151AH92</accession>
<proteinExistence type="predicted"/>
<name>A0A151AH92_9EURY</name>
<dbReference type="Proteomes" id="UP000075321">
    <property type="component" value="Unassembled WGS sequence"/>
</dbReference>
<dbReference type="Pfam" id="PF04134">
    <property type="entry name" value="DCC1-like"/>
    <property type="match status" value="1"/>
</dbReference>
<gene>
    <name evidence="1" type="ORF">HAPAU_08000</name>
</gene>
<dbReference type="InterPro" id="IPR007263">
    <property type="entry name" value="DCC1-like"/>
</dbReference>